<reference evidence="4 5" key="1">
    <citation type="submission" date="2024-04" db="EMBL/GenBank/DDBJ databases">
        <authorList>
            <person name="Fracassetti M."/>
        </authorList>
    </citation>
    <scope>NUCLEOTIDE SEQUENCE [LARGE SCALE GENOMIC DNA]</scope>
</reference>
<sequence length="441" mass="48699">MAESLIKVETTSTHRIKPSIPTPSHLETFNLFLLDQLSPVAYASLVLFYTTKSPIIDLKPSLSQALTQFYPLAGRINDESGSSIHCNDQGAIFIESQSNCFLSQVLQNPDPNLVRRLIPVETEAHEEAYNGSPLLIQVTSFACDNGFSIGVCLSQKVGDATTLVSFIRTWAELASGKFDRNCQKFPPLSNSASSIFPPRKLSFTRKPSVNFEEKCVTKRFVFNSSKIAALKWKSAAAGGWGFNKTPTRIESVTGLIWKCAMNAARSNSDHHSILSILAQSADMRTRIHPPLPEPMIGNLAGYFASQAIETDLIDLGSLVGRLRKGIEEFDEDYCESFEEARVLLEGGDVDLYVSINLCGFELYDDGLDFGFGRPVWVTVPTGASCKNFVAIWDARDGDGIEAWVTLSEDDMAYFEKDRELLDWGVLNPSVLGDFVFPMSSL</sequence>
<name>A0AAV2GT61_9ROSI</name>
<organism evidence="4 5">
    <name type="scientific">Linum trigynum</name>
    <dbReference type="NCBI Taxonomy" id="586398"/>
    <lineage>
        <taxon>Eukaryota</taxon>
        <taxon>Viridiplantae</taxon>
        <taxon>Streptophyta</taxon>
        <taxon>Embryophyta</taxon>
        <taxon>Tracheophyta</taxon>
        <taxon>Spermatophyta</taxon>
        <taxon>Magnoliopsida</taxon>
        <taxon>eudicotyledons</taxon>
        <taxon>Gunneridae</taxon>
        <taxon>Pentapetalae</taxon>
        <taxon>rosids</taxon>
        <taxon>fabids</taxon>
        <taxon>Malpighiales</taxon>
        <taxon>Linaceae</taxon>
        <taxon>Linum</taxon>
    </lineage>
</organism>
<keyword evidence="5" id="KW-1185">Reference proteome</keyword>
<keyword evidence="2" id="KW-0808">Transferase</keyword>
<accession>A0AAV2GT61</accession>
<protein>
    <submittedName>
        <fullName evidence="4">Uncharacterized protein</fullName>
    </submittedName>
</protein>
<dbReference type="EMBL" id="OZ034822">
    <property type="protein sequence ID" value="CAL1413452.1"/>
    <property type="molecule type" value="Genomic_DNA"/>
</dbReference>
<comment type="similarity">
    <text evidence="1">Belongs to the plant acyltransferase family.</text>
</comment>
<evidence type="ECO:0000256" key="2">
    <source>
        <dbReference type="ARBA" id="ARBA00022679"/>
    </source>
</evidence>
<dbReference type="AlphaFoldDB" id="A0AAV2GT61"/>
<dbReference type="PANTHER" id="PTHR31623">
    <property type="entry name" value="F21J9.9"/>
    <property type="match status" value="1"/>
</dbReference>
<evidence type="ECO:0000256" key="1">
    <source>
        <dbReference type="ARBA" id="ARBA00009861"/>
    </source>
</evidence>
<proteinExistence type="inferred from homology"/>
<evidence type="ECO:0000313" key="4">
    <source>
        <dbReference type="EMBL" id="CAL1413452.1"/>
    </source>
</evidence>
<dbReference type="GO" id="GO:0016746">
    <property type="term" value="F:acyltransferase activity"/>
    <property type="evidence" value="ECO:0007669"/>
    <property type="project" value="UniProtKB-KW"/>
</dbReference>
<evidence type="ECO:0000256" key="3">
    <source>
        <dbReference type="ARBA" id="ARBA00023315"/>
    </source>
</evidence>
<gene>
    <name evidence="4" type="ORF">LTRI10_LOCUS52685</name>
</gene>
<dbReference type="Proteomes" id="UP001497516">
    <property type="component" value="Chromosome 9"/>
</dbReference>
<dbReference type="PANTHER" id="PTHR31623:SF122">
    <property type="entry name" value="HXXXD-TYPE ACYL-TRANSFERASE FAMILY PROTEIN"/>
    <property type="match status" value="1"/>
</dbReference>
<dbReference type="Gene3D" id="3.30.559.10">
    <property type="entry name" value="Chloramphenicol acetyltransferase-like domain"/>
    <property type="match status" value="2"/>
</dbReference>
<evidence type="ECO:0000313" key="5">
    <source>
        <dbReference type="Proteomes" id="UP001497516"/>
    </source>
</evidence>
<dbReference type="Pfam" id="PF02458">
    <property type="entry name" value="Transferase"/>
    <property type="match status" value="1"/>
</dbReference>
<keyword evidence="3" id="KW-0012">Acyltransferase</keyword>
<dbReference type="InterPro" id="IPR023213">
    <property type="entry name" value="CAT-like_dom_sf"/>
</dbReference>